<proteinExistence type="predicted"/>
<evidence type="ECO:0000313" key="2">
    <source>
        <dbReference type="EMBL" id="OWM64288.1"/>
    </source>
</evidence>
<feature type="compositionally biased region" description="Basic and acidic residues" evidence="1">
    <location>
        <begin position="58"/>
        <end position="67"/>
    </location>
</feature>
<gene>
    <name evidence="2" type="ORF">CDL15_Pgr018860</name>
</gene>
<dbReference type="EMBL" id="MTKT01005815">
    <property type="protein sequence ID" value="OWM64288.1"/>
    <property type="molecule type" value="Genomic_DNA"/>
</dbReference>
<organism evidence="2 3">
    <name type="scientific">Punica granatum</name>
    <name type="common">Pomegranate</name>
    <dbReference type="NCBI Taxonomy" id="22663"/>
    <lineage>
        <taxon>Eukaryota</taxon>
        <taxon>Viridiplantae</taxon>
        <taxon>Streptophyta</taxon>
        <taxon>Embryophyta</taxon>
        <taxon>Tracheophyta</taxon>
        <taxon>Spermatophyta</taxon>
        <taxon>Magnoliopsida</taxon>
        <taxon>eudicotyledons</taxon>
        <taxon>Gunneridae</taxon>
        <taxon>Pentapetalae</taxon>
        <taxon>rosids</taxon>
        <taxon>malvids</taxon>
        <taxon>Myrtales</taxon>
        <taxon>Lythraceae</taxon>
        <taxon>Punica</taxon>
    </lineage>
</organism>
<name>A0A218VVN6_PUNGR</name>
<reference evidence="3" key="1">
    <citation type="journal article" date="2017" name="Plant J.">
        <title>The pomegranate (Punica granatum L.) genome and the genomics of punicalagin biosynthesis.</title>
        <authorList>
            <person name="Qin G."/>
            <person name="Xu C."/>
            <person name="Ming R."/>
            <person name="Tang H."/>
            <person name="Guyot R."/>
            <person name="Kramer E.M."/>
            <person name="Hu Y."/>
            <person name="Yi X."/>
            <person name="Qi Y."/>
            <person name="Xu X."/>
            <person name="Gao Z."/>
            <person name="Pan H."/>
            <person name="Jian J."/>
            <person name="Tian Y."/>
            <person name="Yue Z."/>
            <person name="Xu Y."/>
        </authorList>
    </citation>
    <scope>NUCLEOTIDE SEQUENCE [LARGE SCALE GENOMIC DNA]</scope>
    <source>
        <strain evidence="3">cv. Dabenzi</strain>
    </source>
</reference>
<evidence type="ECO:0000313" key="3">
    <source>
        <dbReference type="Proteomes" id="UP000197138"/>
    </source>
</evidence>
<sequence>MTTTVISRGPLANMGHQPCSQKPLRATVVMAIWVNPRPFDPNDDDHHHLEGSVGCQEPLRKPVERTRTGLSSAQSGLKLPFGSVQAKTARNSTHQWFNSTFYGLIPNVGTRYNHS</sequence>
<dbReference type="Proteomes" id="UP000197138">
    <property type="component" value="Unassembled WGS sequence"/>
</dbReference>
<dbReference type="AlphaFoldDB" id="A0A218VVN6"/>
<evidence type="ECO:0000256" key="1">
    <source>
        <dbReference type="SAM" id="MobiDB-lite"/>
    </source>
</evidence>
<feature type="region of interest" description="Disordered" evidence="1">
    <location>
        <begin position="51"/>
        <end position="76"/>
    </location>
</feature>
<protein>
    <submittedName>
        <fullName evidence="2">Uncharacterized protein</fullName>
    </submittedName>
</protein>
<comment type="caution">
    <text evidence="2">The sequence shown here is derived from an EMBL/GenBank/DDBJ whole genome shotgun (WGS) entry which is preliminary data.</text>
</comment>
<accession>A0A218VVN6</accession>